<dbReference type="EMBL" id="GL433850">
    <property type="protein sequence ID" value="EFN53785.1"/>
    <property type="molecule type" value="Genomic_DNA"/>
</dbReference>
<dbReference type="STRING" id="554065.E1ZKC9"/>
<organism evidence="6">
    <name type="scientific">Chlorella variabilis</name>
    <name type="common">Green alga</name>
    <dbReference type="NCBI Taxonomy" id="554065"/>
    <lineage>
        <taxon>Eukaryota</taxon>
        <taxon>Viridiplantae</taxon>
        <taxon>Chlorophyta</taxon>
        <taxon>core chlorophytes</taxon>
        <taxon>Trebouxiophyceae</taxon>
        <taxon>Chlorellales</taxon>
        <taxon>Chlorellaceae</taxon>
        <taxon>Chlorella clade</taxon>
        <taxon>Chlorella</taxon>
    </lineage>
</organism>
<dbReference type="InterPro" id="IPR014388">
    <property type="entry name" value="3-oxoacid_CoA-transferase"/>
</dbReference>
<gene>
    <name evidence="5" type="ORF">CHLNCDRAFT_36346</name>
</gene>
<dbReference type="UniPathway" id="UPA00929">
    <property type="reaction ID" value="UER00894"/>
</dbReference>
<comment type="similarity">
    <text evidence="1 3">Belongs to the 3-oxoacid CoA-transferase family.</text>
</comment>
<dbReference type="OrthoDB" id="48317at2759"/>
<dbReference type="InterPro" id="IPR037171">
    <property type="entry name" value="NagB/RpiA_transferase-like"/>
</dbReference>
<reference evidence="5 6" key="1">
    <citation type="journal article" date="2010" name="Plant Cell">
        <title>The Chlorella variabilis NC64A genome reveals adaptation to photosymbiosis, coevolution with viruses, and cryptic sex.</title>
        <authorList>
            <person name="Blanc G."/>
            <person name="Duncan G."/>
            <person name="Agarkova I."/>
            <person name="Borodovsky M."/>
            <person name="Gurnon J."/>
            <person name="Kuo A."/>
            <person name="Lindquist E."/>
            <person name="Lucas S."/>
            <person name="Pangilinan J."/>
            <person name="Polle J."/>
            <person name="Salamov A."/>
            <person name="Terry A."/>
            <person name="Yamada T."/>
            <person name="Dunigan D.D."/>
            <person name="Grigoriev I.V."/>
            <person name="Claverie J.M."/>
            <person name="Van Etten J.L."/>
        </authorList>
    </citation>
    <scope>NUCLEOTIDE SEQUENCE [LARGE SCALE GENOMIC DNA]</scope>
    <source>
        <strain evidence="5 6">NC64A</strain>
    </source>
</reference>
<dbReference type="Pfam" id="PF01144">
    <property type="entry name" value="CoA_trans"/>
    <property type="match status" value="1"/>
</dbReference>
<keyword evidence="6" id="KW-1185">Reference proteome</keyword>
<dbReference type="Gene3D" id="3.40.1080.10">
    <property type="entry name" value="Glutaconate Coenzyme A-transferase"/>
    <property type="match status" value="2"/>
</dbReference>
<dbReference type="Proteomes" id="UP000008141">
    <property type="component" value="Unassembled WGS sequence"/>
</dbReference>
<comment type="catalytic activity">
    <reaction evidence="3">
        <text>a 3-oxo acid + succinyl-CoA = a 3-oxoacyl-CoA + succinate</text>
        <dbReference type="Rhea" id="RHEA:24564"/>
        <dbReference type="ChEBI" id="CHEBI:30031"/>
        <dbReference type="ChEBI" id="CHEBI:35973"/>
        <dbReference type="ChEBI" id="CHEBI:57292"/>
        <dbReference type="ChEBI" id="CHEBI:90726"/>
        <dbReference type="EC" id="2.8.3.5"/>
    </reaction>
</comment>
<comment type="function">
    <text evidence="3">Key enzyme for ketone body catabolism. Transfers the CoA moiety from succinate to acetoacetate. Formation of the enzyme-CoA intermediate proceeds via an unstable anhydride species formed between the carboxylate groups of the enzyme and substrate.</text>
</comment>
<dbReference type="SUPFAM" id="SSF100950">
    <property type="entry name" value="NagB/RpiA/CoA transferase-like"/>
    <property type="match status" value="2"/>
</dbReference>
<keyword evidence="3" id="KW-0496">Mitochondrion</keyword>
<dbReference type="EC" id="2.8.3.5" evidence="3"/>
<dbReference type="PANTHER" id="PTHR43293">
    <property type="entry name" value="ACETATE COA-TRANSFERASE YDIF"/>
    <property type="match status" value="1"/>
</dbReference>
<dbReference type="RefSeq" id="XP_005845887.1">
    <property type="nucleotide sequence ID" value="XM_005845825.1"/>
</dbReference>
<dbReference type="KEGG" id="cvr:CHLNCDRAFT_36346"/>
<dbReference type="InterPro" id="IPR004165">
    <property type="entry name" value="CoA_trans_fam_I"/>
</dbReference>
<dbReference type="SMART" id="SM00882">
    <property type="entry name" value="CoA_trans"/>
    <property type="match status" value="1"/>
</dbReference>
<feature type="active site" description="5-glutamyl coenzyme A thioester intermediate" evidence="4">
    <location>
        <position position="388"/>
    </location>
</feature>
<comment type="pathway">
    <text evidence="3">Ketone metabolism; succinyl-CoA degradation; acetoacetyl-CoA from succinyl-CoA: step 1/1.</text>
</comment>
<dbReference type="GO" id="GO:0008260">
    <property type="term" value="F:succinyl-CoA:3-oxo-acid CoA-transferase activity"/>
    <property type="evidence" value="ECO:0007669"/>
    <property type="project" value="UniProtKB-EC"/>
</dbReference>
<evidence type="ECO:0000256" key="2">
    <source>
        <dbReference type="ARBA" id="ARBA00022679"/>
    </source>
</evidence>
<evidence type="ECO:0000256" key="3">
    <source>
        <dbReference type="PIRNR" id="PIRNR000858"/>
    </source>
</evidence>
<evidence type="ECO:0000313" key="6">
    <source>
        <dbReference type="Proteomes" id="UP000008141"/>
    </source>
</evidence>
<evidence type="ECO:0000313" key="5">
    <source>
        <dbReference type="EMBL" id="EFN53785.1"/>
    </source>
</evidence>
<dbReference type="AlphaFoldDB" id="E1ZKC9"/>
<sequence length="581" mass="61637">MRAMTSTADERDDPRAAYRLQQLRRHLVCRPATAAASELGGPLAAAWCKAADNTSVQDASKVVSAEEAAALIPDGVWLTPAGFVGTSCPEALLNAVRRQYEATGHPRGLGLIYAASAGNSKGRGLDQLAVEGLVDRLIYGWTGTAPGFLKLVRENKVQAYNLPLGVVSHMIRDVAAKRAGPVTHVGLGTFVDPREKGGKLNSVTTRDIVHVLNLGGRELLWYQAPDRISVALLRGSTADLDGNVSFEHEALFTDQLNQALAAHNGGGLVIVQVHQGGDRGTLHPKDLHLPGAIVDRVVVAPPELHWQSFRDPHYDGSLSGEIRTPLHSILPLPLDERRIIAHRAMLEIDQPNCIVNLGVGMPEGVAVMVATHGAAQNPYAASVTLSTEAGAFGGIPGGGLRFGSSHNPACLVPTASMIDFYNGSGVDVACLGLAEVDPTGSVNVSNFGNGRMPGCGGFIDISQTAKKVLFVGTFTSSGLKVAVEAGRLAIRQEGSLQKFRRAVHEKTFAGASANGRTVLYITERAVFRLAQQQPGAGASACVLELVEVAPGIDIERDILPHMEFRPLVRSVRQMPPQIFIA</sequence>
<evidence type="ECO:0000256" key="4">
    <source>
        <dbReference type="PIRSR" id="PIRSR000858-1"/>
    </source>
</evidence>
<proteinExistence type="inferred from homology"/>
<keyword evidence="2 3" id="KW-0808">Transferase</keyword>
<name>E1ZKC9_CHLVA</name>
<accession>E1ZKC9</accession>
<evidence type="ECO:0000256" key="1">
    <source>
        <dbReference type="ARBA" id="ARBA00007154"/>
    </source>
</evidence>
<dbReference type="InParanoid" id="E1ZKC9"/>
<dbReference type="PIRSF" id="PIRSF000858">
    <property type="entry name" value="SCOT-t"/>
    <property type="match status" value="1"/>
</dbReference>
<dbReference type="GeneID" id="17353093"/>
<protein>
    <recommendedName>
        <fullName evidence="3">Succinyl-CoA:3-ketoacid-coenzyme A transferase</fullName>
        <ecNumber evidence="3">2.8.3.5</ecNumber>
    </recommendedName>
</protein>
<dbReference type="PANTHER" id="PTHR43293:SF1">
    <property type="entry name" value="ACETATE COA-TRANSFERASE YDIF"/>
    <property type="match status" value="1"/>
</dbReference>
<dbReference type="eggNOG" id="KOG3822">
    <property type="taxonomic scope" value="Eukaryota"/>
</dbReference>
<dbReference type="GO" id="GO:0046952">
    <property type="term" value="P:ketone body catabolic process"/>
    <property type="evidence" value="ECO:0007669"/>
    <property type="project" value="InterPro"/>
</dbReference>